<feature type="binding site" evidence="6">
    <location>
        <position position="84"/>
    </location>
    <ligand>
        <name>Mg(2+)</name>
        <dbReference type="ChEBI" id="CHEBI:18420"/>
        <label>1</label>
        <note>catalytic</note>
    </ligand>
</feature>
<sequence length="259" mass="28782">MPQGADLFIQKLAKEAGALVLKRFGKDGVHYMKSDNAWDCVTEADLKADKFIVGRIKKAYPTHGIISEEGGVHNENAEYVWIADPIDGTMNFSRGVPMFGVMIALVHKKRVMLSAIHIPATKELFFAKRGKGSYLNGKRINCSRIQTLENSVGSGSSTMNKRNAKFVGNILRAGRRKRIQLGSFFSTAVNACYVTCGRRDWMVTLHGRIWDFAPAYLILKESGCKVTDTNGSPWKFGTLEMVAANPTLHKKLLKLTKNI</sequence>
<comment type="similarity">
    <text evidence="7">Belongs to the inositol monophosphatase superfamily.</text>
</comment>
<dbReference type="PANTHER" id="PTHR20854">
    <property type="entry name" value="INOSITOL MONOPHOSPHATASE"/>
    <property type="match status" value="1"/>
</dbReference>
<evidence type="ECO:0000313" key="8">
    <source>
        <dbReference type="EMBL" id="KKW05346.1"/>
    </source>
</evidence>
<dbReference type="InterPro" id="IPR000760">
    <property type="entry name" value="Inositol_monophosphatase-like"/>
</dbReference>
<organism evidence="8 9">
    <name type="scientific">Candidatus Kaiserbacteria bacterium GW2011_GWC2_49_12</name>
    <dbReference type="NCBI Taxonomy" id="1618675"/>
    <lineage>
        <taxon>Bacteria</taxon>
        <taxon>Candidatus Kaiseribacteriota</taxon>
    </lineage>
</organism>
<feature type="binding site" evidence="6">
    <location>
        <position position="68"/>
    </location>
    <ligand>
        <name>Mg(2+)</name>
        <dbReference type="ChEBI" id="CHEBI:18420"/>
        <label>1</label>
        <note>catalytic</note>
    </ligand>
</feature>
<comment type="catalytic activity">
    <reaction evidence="1 7">
        <text>a myo-inositol phosphate + H2O = myo-inositol + phosphate</text>
        <dbReference type="Rhea" id="RHEA:24056"/>
        <dbReference type="ChEBI" id="CHEBI:15377"/>
        <dbReference type="ChEBI" id="CHEBI:17268"/>
        <dbReference type="ChEBI" id="CHEBI:43474"/>
        <dbReference type="ChEBI" id="CHEBI:84139"/>
        <dbReference type="EC" id="3.1.3.25"/>
    </reaction>
</comment>
<evidence type="ECO:0000256" key="5">
    <source>
        <dbReference type="ARBA" id="ARBA00022842"/>
    </source>
</evidence>
<feature type="binding site" evidence="6">
    <location>
        <position position="211"/>
    </location>
    <ligand>
        <name>Mg(2+)</name>
        <dbReference type="ChEBI" id="CHEBI:18420"/>
        <label>1</label>
        <note>catalytic</note>
    </ligand>
</feature>
<keyword evidence="3 6" id="KW-0479">Metal-binding</keyword>
<dbReference type="GO" id="GO:0046872">
    <property type="term" value="F:metal ion binding"/>
    <property type="evidence" value="ECO:0007669"/>
    <property type="project" value="UniProtKB-KW"/>
</dbReference>
<dbReference type="InterPro" id="IPR033942">
    <property type="entry name" value="IMPase"/>
</dbReference>
<proteinExistence type="inferred from homology"/>
<dbReference type="AlphaFoldDB" id="A0A0G1VFV5"/>
<dbReference type="SUPFAM" id="SSF56655">
    <property type="entry name" value="Carbohydrate phosphatase"/>
    <property type="match status" value="1"/>
</dbReference>
<evidence type="ECO:0000256" key="2">
    <source>
        <dbReference type="ARBA" id="ARBA00001946"/>
    </source>
</evidence>
<accession>A0A0G1VFV5</accession>
<evidence type="ECO:0000256" key="3">
    <source>
        <dbReference type="ARBA" id="ARBA00022723"/>
    </source>
</evidence>
<feature type="binding site" evidence="6">
    <location>
        <position position="87"/>
    </location>
    <ligand>
        <name>Mg(2+)</name>
        <dbReference type="ChEBI" id="CHEBI:18420"/>
        <label>1</label>
        <note>catalytic</note>
    </ligand>
</feature>
<comment type="cofactor">
    <cofactor evidence="2 6 7">
        <name>Mg(2+)</name>
        <dbReference type="ChEBI" id="CHEBI:18420"/>
    </cofactor>
</comment>
<name>A0A0G1VFV5_9BACT</name>
<evidence type="ECO:0000313" key="9">
    <source>
        <dbReference type="Proteomes" id="UP000034589"/>
    </source>
</evidence>
<dbReference type="EMBL" id="LCPV01000064">
    <property type="protein sequence ID" value="KKW05346.1"/>
    <property type="molecule type" value="Genomic_DNA"/>
</dbReference>
<protein>
    <recommendedName>
        <fullName evidence="7">Inositol-1-monophosphatase</fullName>
        <ecNumber evidence="7">3.1.3.25</ecNumber>
    </recommendedName>
</protein>
<comment type="caution">
    <text evidence="8">The sequence shown here is derived from an EMBL/GenBank/DDBJ whole genome shotgun (WGS) entry which is preliminary data.</text>
</comment>
<dbReference type="GO" id="GO:0007165">
    <property type="term" value="P:signal transduction"/>
    <property type="evidence" value="ECO:0007669"/>
    <property type="project" value="TreeGrafter"/>
</dbReference>
<evidence type="ECO:0000256" key="6">
    <source>
        <dbReference type="PIRSR" id="PIRSR600760-2"/>
    </source>
</evidence>
<feature type="binding site" evidence="6">
    <location>
        <position position="86"/>
    </location>
    <ligand>
        <name>Mg(2+)</name>
        <dbReference type="ChEBI" id="CHEBI:18420"/>
        <label>1</label>
        <note>catalytic</note>
    </ligand>
</feature>
<reference evidence="8 9" key="1">
    <citation type="journal article" date="2015" name="Nature">
        <title>rRNA introns, odd ribosomes, and small enigmatic genomes across a large radiation of phyla.</title>
        <authorList>
            <person name="Brown C.T."/>
            <person name="Hug L.A."/>
            <person name="Thomas B.C."/>
            <person name="Sharon I."/>
            <person name="Castelle C.J."/>
            <person name="Singh A."/>
            <person name="Wilkins M.J."/>
            <person name="Williams K.H."/>
            <person name="Banfield J.F."/>
        </authorList>
    </citation>
    <scope>NUCLEOTIDE SEQUENCE [LARGE SCALE GENOMIC DNA]</scope>
</reference>
<dbReference type="Gene3D" id="3.30.540.10">
    <property type="entry name" value="Fructose-1,6-Bisphosphatase, subunit A, domain 1"/>
    <property type="match status" value="1"/>
</dbReference>
<dbReference type="Pfam" id="PF00459">
    <property type="entry name" value="Inositol_P"/>
    <property type="match status" value="1"/>
</dbReference>
<dbReference type="Gene3D" id="3.40.190.80">
    <property type="match status" value="1"/>
</dbReference>
<dbReference type="CDD" id="cd01639">
    <property type="entry name" value="IMPase"/>
    <property type="match status" value="1"/>
</dbReference>
<dbReference type="EC" id="3.1.3.25" evidence="7"/>
<keyword evidence="5 6" id="KW-0460">Magnesium</keyword>
<evidence type="ECO:0000256" key="4">
    <source>
        <dbReference type="ARBA" id="ARBA00022801"/>
    </source>
</evidence>
<keyword evidence="4 7" id="KW-0378">Hydrolase</keyword>
<dbReference type="GO" id="GO:0006020">
    <property type="term" value="P:inositol metabolic process"/>
    <property type="evidence" value="ECO:0007669"/>
    <property type="project" value="TreeGrafter"/>
</dbReference>
<dbReference type="FunFam" id="3.30.540.10:FF:000003">
    <property type="entry name" value="Inositol-1-monophosphatase"/>
    <property type="match status" value="1"/>
</dbReference>
<gene>
    <name evidence="8" type="ORF">UY39_C0064G0003</name>
</gene>
<dbReference type="GO" id="GO:0008934">
    <property type="term" value="F:inositol monophosphate 1-phosphatase activity"/>
    <property type="evidence" value="ECO:0007669"/>
    <property type="project" value="InterPro"/>
</dbReference>
<evidence type="ECO:0000256" key="1">
    <source>
        <dbReference type="ARBA" id="ARBA00001033"/>
    </source>
</evidence>
<evidence type="ECO:0000256" key="7">
    <source>
        <dbReference type="RuleBase" id="RU364068"/>
    </source>
</evidence>
<dbReference type="PANTHER" id="PTHR20854:SF4">
    <property type="entry name" value="INOSITOL-1-MONOPHOSPHATASE-RELATED"/>
    <property type="match status" value="1"/>
</dbReference>
<dbReference type="PRINTS" id="PR00377">
    <property type="entry name" value="IMPHPHTASES"/>
</dbReference>
<dbReference type="Proteomes" id="UP000034589">
    <property type="component" value="Unassembled WGS sequence"/>
</dbReference>